<keyword evidence="1" id="KW-0413">Isomerase</keyword>
<feature type="domain" description="4-oxalocrotonate tautomerase-like" evidence="2">
    <location>
        <begin position="3"/>
        <end position="59"/>
    </location>
</feature>
<name>A0ABX8AVG2_9HYPH</name>
<accession>A0ABX8AVG2</accession>
<dbReference type="Proteomes" id="UP000680706">
    <property type="component" value="Plasmid pAb134-02"/>
</dbReference>
<gene>
    <name evidence="3" type="ORF">KGB56_25135</name>
</gene>
<dbReference type="EMBL" id="CP074128">
    <property type="protein sequence ID" value="QUS58692.1"/>
    <property type="molecule type" value="Genomic_DNA"/>
</dbReference>
<organism evidence="3 4">
    <name type="scientific">Pseudovibrio brasiliensis</name>
    <dbReference type="NCBI Taxonomy" id="1898042"/>
    <lineage>
        <taxon>Bacteria</taxon>
        <taxon>Pseudomonadati</taxon>
        <taxon>Pseudomonadota</taxon>
        <taxon>Alphaproteobacteria</taxon>
        <taxon>Hyphomicrobiales</taxon>
        <taxon>Stappiaceae</taxon>
        <taxon>Pseudovibrio</taxon>
    </lineage>
</organism>
<dbReference type="InterPro" id="IPR004370">
    <property type="entry name" value="4-OT-like_dom"/>
</dbReference>
<evidence type="ECO:0000313" key="4">
    <source>
        <dbReference type="Proteomes" id="UP000680706"/>
    </source>
</evidence>
<protein>
    <submittedName>
        <fullName evidence="3">Tautomerase family protein</fullName>
    </submittedName>
</protein>
<reference evidence="3 4" key="1">
    <citation type="journal article" date="2021" name="Angew. Chem. Int. Ed. Engl.">
        <title>A novel family of nonribosomal peptides modulate collective behavior in Pseudovibrio bacteria isolated from marine sponges.</title>
        <authorList>
            <person name="Ioca L.P."/>
            <person name="Dai Y."/>
            <person name="Kunakom S."/>
            <person name="Diaz-Espinosa J."/>
            <person name="Krunic A."/>
            <person name="Crnkovic C.M."/>
            <person name="Orjala J."/>
            <person name="Sanchez L.M."/>
            <person name="Ferreira A.G."/>
            <person name="Berlinck R.G.S."/>
            <person name="Eustaquio A.S."/>
        </authorList>
    </citation>
    <scope>NUCLEOTIDE SEQUENCE [LARGE SCALE GENOMIC DNA]</scope>
    <source>
        <strain evidence="3 4">Ab134</strain>
        <plasmid evidence="3 4">pAb134-02</plasmid>
    </source>
</reference>
<keyword evidence="3" id="KW-0614">Plasmid</keyword>
<sequence length="76" mass="8403">MPHIVVYSPRLTREKKVACVAALTEAFCASTGLEKENLVIHIEEHSYDNIAVGGKLLTDAFPEIAEREKAYQLASD</sequence>
<proteinExistence type="predicted"/>
<evidence type="ECO:0000256" key="1">
    <source>
        <dbReference type="ARBA" id="ARBA00023235"/>
    </source>
</evidence>
<dbReference type="SUPFAM" id="SSF55331">
    <property type="entry name" value="Tautomerase/MIF"/>
    <property type="match status" value="1"/>
</dbReference>
<dbReference type="Gene3D" id="3.30.429.10">
    <property type="entry name" value="Macrophage Migration Inhibitory Factor"/>
    <property type="match status" value="1"/>
</dbReference>
<keyword evidence="4" id="KW-1185">Reference proteome</keyword>
<evidence type="ECO:0000313" key="3">
    <source>
        <dbReference type="EMBL" id="QUS58692.1"/>
    </source>
</evidence>
<dbReference type="RefSeq" id="WP_075697779.1">
    <property type="nucleotide sequence ID" value="NZ_CP074128.1"/>
</dbReference>
<dbReference type="Pfam" id="PF01361">
    <property type="entry name" value="Tautomerase"/>
    <property type="match status" value="1"/>
</dbReference>
<evidence type="ECO:0000259" key="2">
    <source>
        <dbReference type="Pfam" id="PF01361"/>
    </source>
</evidence>
<dbReference type="InterPro" id="IPR014347">
    <property type="entry name" value="Tautomerase/MIF_sf"/>
</dbReference>
<geneLocation type="plasmid" evidence="3 4">
    <name>pAb134-02</name>
</geneLocation>